<organism evidence="2 3">
    <name type="scientific">Chromobacterium haemolyticum</name>
    <dbReference type="NCBI Taxonomy" id="394935"/>
    <lineage>
        <taxon>Bacteria</taxon>
        <taxon>Pseudomonadati</taxon>
        <taxon>Pseudomonadota</taxon>
        <taxon>Betaproteobacteria</taxon>
        <taxon>Neisseriales</taxon>
        <taxon>Chromobacteriaceae</taxon>
        <taxon>Chromobacterium</taxon>
    </lineage>
</organism>
<dbReference type="RefSeq" id="WP_043631101.1">
    <property type="nucleotide sequence ID" value="NZ_CP109905.1"/>
</dbReference>
<dbReference type="InterPro" id="IPR045761">
    <property type="entry name" value="ODP_dom"/>
</dbReference>
<accession>A0A1W0D5U1</accession>
<dbReference type="SUPFAM" id="SSF56281">
    <property type="entry name" value="Metallo-hydrolase/oxidoreductase"/>
    <property type="match status" value="1"/>
</dbReference>
<dbReference type="EMBL" id="MUKV01000005">
    <property type="protein sequence ID" value="OQS42405.1"/>
    <property type="molecule type" value="Genomic_DNA"/>
</dbReference>
<sequence>MALVLYDDGNHKCVAFTELVQGEGIQSNQFAIIDQGEGILLDPGGNLTYKHLIAELADYFLPSHTRYIFASHQDPDIIASVGGWLLITDAQVIIAEEWTRFLPHFCMRGATAGRLVAIPPRGMWLRLGGAELQIVPAHYLHTVGFFQIYDPISKILFSGDIGASLMDGHAAGLPVSDFDAHLHDSHMLAFHRRYMSNNKACRLWVEMVRQLDIEWIVPQHGASFQGKPMVKRFLDWFETLECGTDLISPADFTPPPREVPSHD</sequence>
<dbReference type="InterPro" id="IPR036866">
    <property type="entry name" value="RibonucZ/Hydroxyglut_hydro"/>
</dbReference>
<feature type="domain" description="Metallo-beta-lactamase" evidence="1">
    <location>
        <begin position="26"/>
        <end position="220"/>
    </location>
</feature>
<dbReference type="InterPro" id="IPR001279">
    <property type="entry name" value="Metallo-B-lactamas"/>
</dbReference>
<keyword evidence="2" id="KW-0378">Hydrolase</keyword>
<dbReference type="AlphaFoldDB" id="A0A1W0D5U1"/>
<dbReference type="PANTHER" id="PTHR43041:SF1">
    <property type="entry name" value="METALLO-BETA-LACTAMASE DOMAIN-CONTAINING PROTEIN"/>
    <property type="match status" value="1"/>
</dbReference>
<dbReference type="Proteomes" id="UP000192721">
    <property type="component" value="Unassembled WGS sequence"/>
</dbReference>
<evidence type="ECO:0000313" key="3">
    <source>
        <dbReference type="Proteomes" id="UP000192721"/>
    </source>
</evidence>
<name>A0A1W0D5U1_9NEIS</name>
<comment type="caution">
    <text evidence="2">The sequence shown here is derived from an EMBL/GenBank/DDBJ whole genome shotgun (WGS) entry which is preliminary data.</text>
</comment>
<proteinExistence type="predicted"/>
<dbReference type="PANTHER" id="PTHR43041">
    <property type="entry name" value="HYDROLASE, METALLO-BETA-LACTAMASE SUPERFAMILY"/>
    <property type="match status" value="1"/>
</dbReference>
<protein>
    <submittedName>
        <fullName evidence="2">MBL fold metallo-hydrolase</fullName>
    </submittedName>
</protein>
<evidence type="ECO:0000259" key="1">
    <source>
        <dbReference type="SMART" id="SM00849"/>
    </source>
</evidence>
<dbReference type="GO" id="GO:0016787">
    <property type="term" value="F:hydrolase activity"/>
    <property type="evidence" value="ECO:0007669"/>
    <property type="project" value="UniProtKB-KW"/>
</dbReference>
<reference evidence="2 3" key="1">
    <citation type="submission" date="2017-02" db="EMBL/GenBank/DDBJ databases">
        <title>Chromobacterium haemolyticum H5244.</title>
        <authorList>
            <person name="Gulvik C.A."/>
        </authorList>
    </citation>
    <scope>NUCLEOTIDE SEQUENCE [LARGE SCALE GENOMIC DNA]</scope>
    <source>
        <strain evidence="2 3">H5244</strain>
    </source>
</reference>
<dbReference type="SMART" id="SM00849">
    <property type="entry name" value="Lactamase_B"/>
    <property type="match status" value="1"/>
</dbReference>
<gene>
    <name evidence="2" type="ORF">B0T45_06370</name>
</gene>
<evidence type="ECO:0000313" key="2">
    <source>
        <dbReference type="EMBL" id="OQS42405.1"/>
    </source>
</evidence>
<dbReference type="Gene3D" id="3.60.15.10">
    <property type="entry name" value="Ribonuclease Z/Hydroxyacylglutathione hydrolase-like"/>
    <property type="match status" value="1"/>
</dbReference>
<dbReference type="Pfam" id="PF19583">
    <property type="entry name" value="ODP"/>
    <property type="match status" value="1"/>
</dbReference>